<dbReference type="SUPFAM" id="SSF57850">
    <property type="entry name" value="RING/U-box"/>
    <property type="match status" value="1"/>
</dbReference>
<evidence type="ECO:0000256" key="4">
    <source>
        <dbReference type="ARBA" id="ARBA00022723"/>
    </source>
</evidence>
<keyword evidence="4" id="KW-0479">Metal-binding</keyword>
<dbReference type="PANTHER" id="PTHR46463:SF44">
    <property type="entry name" value="RING_U-BOX SUPERFAMILY PROTEIN"/>
    <property type="match status" value="1"/>
</dbReference>
<dbReference type="GO" id="GO:0005829">
    <property type="term" value="C:cytosol"/>
    <property type="evidence" value="ECO:0007669"/>
    <property type="project" value="TreeGrafter"/>
</dbReference>
<comment type="caution">
    <text evidence="10">The sequence shown here is derived from an EMBL/GenBank/DDBJ whole genome shotgun (WGS) entry which is preliminary data.</text>
</comment>
<name>A0A498JEW1_MALDO</name>
<sequence length="194" mass="21589">MGGCCCSCRKAHLHGAPVYIYVRCPPVLEEQESLRSLDVTASTISAGLLVHWDLEASIPDTYRPPPPPLPYDMVFGCSRSTDSDSARETISCSSFDTSATCGDLGESDCKVQESSLDISPKKLELSKSNEPHVLEKEDEDVCPICLEEYETENPKFITKCEHHYHLSCILQWMERSDSCPICDQELVVEHTSSL</sequence>
<gene>
    <name evidence="10" type="ORF">DVH24_014232</name>
</gene>
<dbReference type="InterPro" id="IPR013083">
    <property type="entry name" value="Znf_RING/FYVE/PHD"/>
</dbReference>
<evidence type="ECO:0000256" key="7">
    <source>
        <dbReference type="ARBA" id="ARBA00022833"/>
    </source>
</evidence>
<keyword evidence="6" id="KW-0833">Ubl conjugation pathway</keyword>
<evidence type="ECO:0000313" key="10">
    <source>
        <dbReference type="EMBL" id="RXH93656.1"/>
    </source>
</evidence>
<dbReference type="InterPro" id="IPR001841">
    <property type="entry name" value="Znf_RING"/>
</dbReference>
<dbReference type="EC" id="2.3.2.27" evidence="2"/>
<evidence type="ECO:0000256" key="8">
    <source>
        <dbReference type="PROSITE-ProRule" id="PRU00175"/>
    </source>
</evidence>
<comment type="catalytic activity">
    <reaction evidence="1">
        <text>S-ubiquitinyl-[E2 ubiquitin-conjugating enzyme]-L-cysteine + [acceptor protein]-L-lysine = [E2 ubiquitin-conjugating enzyme]-L-cysteine + N(6)-ubiquitinyl-[acceptor protein]-L-lysine.</text>
        <dbReference type="EC" id="2.3.2.27"/>
    </reaction>
</comment>
<dbReference type="AlphaFoldDB" id="A0A498JEW1"/>
<reference evidence="10 11" key="1">
    <citation type="submission" date="2018-10" db="EMBL/GenBank/DDBJ databases">
        <title>A high-quality apple genome assembly.</title>
        <authorList>
            <person name="Hu J."/>
        </authorList>
    </citation>
    <scope>NUCLEOTIDE SEQUENCE [LARGE SCALE GENOMIC DNA]</scope>
    <source>
        <strain evidence="11">cv. HFTH1</strain>
        <tissue evidence="10">Young leaf</tissue>
    </source>
</reference>
<dbReference type="SMART" id="SM00184">
    <property type="entry name" value="RING"/>
    <property type="match status" value="1"/>
</dbReference>
<accession>A0A498JEW1</accession>
<dbReference type="FunFam" id="3.30.40.10:FF:000376">
    <property type="entry name" value="Putative E3 ubiquitin-protein ligase RHB1A"/>
    <property type="match status" value="1"/>
</dbReference>
<dbReference type="PROSITE" id="PS50089">
    <property type="entry name" value="ZF_RING_2"/>
    <property type="match status" value="1"/>
</dbReference>
<dbReference type="PANTHER" id="PTHR46463">
    <property type="entry name" value="ZINC FINGER, RING/FYVE/PHD-TYPE"/>
    <property type="match status" value="1"/>
</dbReference>
<keyword evidence="7" id="KW-0862">Zinc</keyword>
<evidence type="ECO:0000259" key="9">
    <source>
        <dbReference type="PROSITE" id="PS50089"/>
    </source>
</evidence>
<protein>
    <recommendedName>
        <fullName evidence="2">RING-type E3 ubiquitin transferase</fullName>
        <ecNumber evidence="2">2.3.2.27</ecNumber>
    </recommendedName>
</protein>
<dbReference type="Pfam" id="PF13639">
    <property type="entry name" value="zf-RING_2"/>
    <property type="match status" value="1"/>
</dbReference>
<evidence type="ECO:0000256" key="3">
    <source>
        <dbReference type="ARBA" id="ARBA00022679"/>
    </source>
</evidence>
<keyword evidence="5 8" id="KW-0863">Zinc-finger</keyword>
<organism evidence="10 11">
    <name type="scientific">Malus domestica</name>
    <name type="common">Apple</name>
    <name type="synonym">Pyrus malus</name>
    <dbReference type="NCBI Taxonomy" id="3750"/>
    <lineage>
        <taxon>Eukaryota</taxon>
        <taxon>Viridiplantae</taxon>
        <taxon>Streptophyta</taxon>
        <taxon>Embryophyta</taxon>
        <taxon>Tracheophyta</taxon>
        <taxon>Spermatophyta</taxon>
        <taxon>Magnoliopsida</taxon>
        <taxon>eudicotyledons</taxon>
        <taxon>Gunneridae</taxon>
        <taxon>Pentapetalae</taxon>
        <taxon>rosids</taxon>
        <taxon>fabids</taxon>
        <taxon>Rosales</taxon>
        <taxon>Rosaceae</taxon>
        <taxon>Amygdaloideae</taxon>
        <taxon>Maleae</taxon>
        <taxon>Malus</taxon>
    </lineage>
</organism>
<evidence type="ECO:0000256" key="1">
    <source>
        <dbReference type="ARBA" id="ARBA00000900"/>
    </source>
</evidence>
<keyword evidence="3" id="KW-0808">Transferase</keyword>
<feature type="domain" description="RING-type" evidence="9">
    <location>
        <begin position="142"/>
        <end position="183"/>
    </location>
</feature>
<dbReference type="GO" id="GO:0061630">
    <property type="term" value="F:ubiquitin protein ligase activity"/>
    <property type="evidence" value="ECO:0007669"/>
    <property type="project" value="UniProtKB-EC"/>
</dbReference>
<dbReference type="EMBL" id="RDQH01000333">
    <property type="protein sequence ID" value="RXH93656.1"/>
    <property type="molecule type" value="Genomic_DNA"/>
</dbReference>
<dbReference type="Gene3D" id="3.30.40.10">
    <property type="entry name" value="Zinc/RING finger domain, C3HC4 (zinc finger)"/>
    <property type="match status" value="1"/>
</dbReference>
<evidence type="ECO:0000256" key="5">
    <source>
        <dbReference type="ARBA" id="ARBA00022771"/>
    </source>
</evidence>
<evidence type="ECO:0000313" key="11">
    <source>
        <dbReference type="Proteomes" id="UP000290289"/>
    </source>
</evidence>
<dbReference type="Proteomes" id="UP000290289">
    <property type="component" value="Chromosome 7"/>
</dbReference>
<evidence type="ECO:0000256" key="6">
    <source>
        <dbReference type="ARBA" id="ARBA00022786"/>
    </source>
</evidence>
<proteinExistence type="predicted"/>
<evidence type="ECO:0000256" key="2">
    <source>
        <dbReference type="ARBA" id="ARBA00012483"/>
    </source>
</evidence>
<keyword evidence="11" id="KW-1185">Reference proteome</keyword>
<dbReference type="GO" id="GO:0008270">
    <property type="term" value="F:zinc ion binding"/>
    <property type="evidence" value="ECO:0007669"/>
    <property type="project" value="UniProtKB-KW"/>
</dbReference>